<dbReference type="EMBL" id="MU007019">
    <property type="protein sequence ID" value="KAF2433802.1"/>
    <property type="molecule type" value="Genomic_DNA"/>
</dbReference>
<evidence type="ECO:0000313" key="3">
    <source>
        <dbReference type="Proteomes" id="UP000800235"/>
    </source>
</evidence>
<feature type="non-terminal residue" evidence="2">
    <location>
        <position position="1"/>
    </location>
</feature>
<evidence type="ECO:0000313" key="2">
    <source>
        <dbReference type="EMBL" id="KAF2433802.1"/>
    </source>
</evidence>
<keyword evidence="3" id="KW-1185">Reference proteome</keyword>
<feature type="transmembrane region" description="Helical" evidence="1">
    <location>
        <begin position="21"/>
        <end position="40"/>
    </location>
</feature>
<comment type="caution">
    <text evidence="2">The sequence shown here is derived from an EMBL/GenBank/DDBJ whole genome shotgun (WGS) entry which is preliminary data.</text>
</comment>
<reference evidence="2" key="1">
    <citation type="journal article" date="2020" name="Stud. Mycol.">
        <title>101 Dothideomycetes genomes: a test case for predicting lifestyles and emergence of pathogens.</title>
        <authorList>
            <person name="Haridas S."/>
            <person name="Albert R."/>
            <person name="Binder M."/>
            <person name="Bloem J."/>
            <person name="Labutti K."/>
            <person name="Salamov A."/>
            <person name="Andreopoulos B."/>
            <person name="Baker S."/>
            <person name="Barry K."/>
            <person name="Bills G."/>
            <person name="Bluhm B."/>
            <person name="Cannon C."/>
            <person name="Castanera R."/>
            <person name="Culley D."/>
            <person name="Daum C."/>
            <person name="Ezra D."/>
            <person name="Gonzalez J."/>
            <person name="Henrissat B."/>
            <person name="Kuo A."/>
            <person name="Liang C."/>
            <person name="Lipzen A."/>
            <person name="Lutzoni F."/>
            <person name="Magnuson J."/>
            <person name="Mondo S."/>
            <person name="Nolan M."/>
            <person name="Ohm R."/>
            <person name="Pangilinan J."/>
            <person name="Park H.-J."/>
            <person name="Ramirez L."/>
            <person name="Alfaro M."/>
            <person name="Sun H."/>
            <person name="Tritt A."/>
            <person name="Yoshinaga Y."/>
            <person name="Zwiers L.-H."/>
            <person name="Turgeon B."/>
            <person name="Goodwin S."/>
            <person name="Spatafora J."/>
            <person name="Crous P."/>
            <person name="Grigoriev I."/>
        </authorList>
    </citation>
    <scope>NUCLEOTIDE SEQUENCE</scope>
    <source>
        <strain evidence="2">CBS 130266</strain>
    </source>
</reference>
<dbReference type="Gene3D" id="1.20.58.340">
    <property type="entry name" value="Magnesium transport protein CorA, transmembrane region"/>
    <property type="match status" value="1"/>
</dbReference>
<keyword evidence="1" id="KW-0812">Transmembrane</keyword>
<keyword evidence="1" id="KW-0472">Membrane</keyword>
<feature type="transmembrane region" description="Helical" evidence="1">
    <location>
        <begin position="60"/>
        <end position="81"/>
    </location>
</feature>
<dbReference type="Proteomes" id="UP000800235">
    <property type="component" value="Unassembled WGS sequence"/>
</dbReference>
<keyword evidence="1" id="KW-1133">Transmembrane helix</keyword>
<dbReference type="OrthoDB" id="2830640at2759"/>
<evidence type="ECO:0000256" key="1">
    <source>
        <dbReference type="SAM" id="Phobius"/>
    </source>
</evidence>
<name>A0A9P4NY69_9PEZI</name>
<gene>
    <name evidence="2" type="ORF">EJ08DRAFT_583063</name>
</gene>
<protein>
    <submittedName>
        <fullName evidence="2">Uncharacterized protein</fullName>
    </submittedName>
</protein>
<organism evidence="2 3">
    <name type="scientific">Tothia fuscella</name>
    <dbReference type="NCBI Taxonomy" id="1048955"/>
    <lineage>
        <taxon>Eukaryota</taxon>
        <taxon>Fungi</taxon>
        <taxon>Dikarya</taxon>
        <taxon>Ascomycota</taxon>
        <taxon>Pezizomycotina</taxon>
        <taxon>Dothideomycetes</taxon>
        <taxon>Pleosporomycetidae</taxon>
        <taxon>Venturiales</taxon>
        <taxon>Cylindrosympodiaceae</taxon>
        <taxon>Tothia</taxon>
    </lineage>
</organism>
<accession>A0A9P4NY69</accession>
<proteinExistence type="predicted"/>
<dbReference type="AlphaFoldDB" id="A0A9P4NY69"/>
<sequence length="118" mass="13460">IARDSKRIAVKSQQDSSAMKTVALLTIAFLPGTFVAALFSTGLFKFKLPSDNQILSPQFWVYWAITIPLTVIVFVFWKIWFMITRFNVWPQTLDGDYEVVKNGNSVVKVITWPNMNAI</sequence>